<evidence type="ECO:0000313" key="5">
    <source>
        <dbReference type="EMBL" id="TBW76887.1"/>
    </source>
</evidence>
<evidence type="ECO:0000313" key="3">
    <source>
        <dbReference type="EMBL" id="NMK54951.1"/>
    </source>
</evidence>
<evidence type="ECO:0000259" key="2">
    <source>
        <dbReference type="SMART" id="SM00854"/>
    </source>
</evidence>
<sequence>MLKYYISTVIFFIAFLCVSGLTLATNLESEASVVAVGDNLIHPEVYNDAKTGKNSFDFKPMYEPVKKDIQNADIAYVNQESPLGGDDRPYHGFKRFNTPSSVAQDLVDTGFNFVNGSNNHAMDQGESGINNSIHTWDKFKDKVLFTGVFNSQEARDEIPTKTVNGIKVSMLSYTFGTNGIKPSHPYTINTFDETQIKKDVKEAKKQSDAVIVSAHWGNEGHHMENKTQERYAKVFADAGVDVVLGMHPHVIEPVKWVKGKDGNKTLVAYSLGNFLNGQATGNESNDLLGRLNFKLVKNPKGVKVENVKWRSMVNHYELANVYDKNSKKDFKIYPLHDYTDKLAEKHGLHYVNGANMTKERLQDITKEVIDKEFLDDESL</sequence>
<dbReference type="SMART" id="SM00854">
    <property type="entry name" value="PGA_cap"/>
    <property type="match status" value="1"/>
</dbReference>
<dbReference type="InterPro" id="IPR029052">
    <property type="entry name" value="Metallo-depent_PP-like"/>
</dbReference>
<evidence type="ECO:0000313" key="4">
    <source>
        <dbReference type="EMBL" id="NMK98076.1"/>
    </source>
</evidence>
<protein>
    <submittedName>
        <fullName evidence="5">CapA family protein</fullName>
    </submittedName>
</protein>
<gene>
    <name evidence="5" type="ORF">EQ811_08485</name>
    <name evidence="4" type="ORF">HHM13_08225</name>
    <name evidence="3" type="ORF">HHM24_09475</name>
</gene>
<dbReference type="Proteomes" id="UP000291949">
    <property type="component" value="Unassembled WGS sequence"/>
</dbReference>
<evidence type="ECO:0000313" key="7">
    <source>
        <dbReference type="Proteomes" id="UP000538955"/>
    </source>
</evidence>
<reference evidence="5 6" key="1">
    <citation type="journal article" date="2019" name="Sci. Transl. Med.">
        <title>Quorum sensing between bacterial species on the skin protects against epidermal injury in atopic dermatitis.</title>
        <authorList>
            <person name="Williams M.R."/>
        </authorList>
    </citation>
    <scope>NUCLEOTIDE SEQUENCE [LARGE SCALE GENOMIC DNA]</scope>
    <source>
        <strain evidence="5 6">H8</strain>
    </source>
</reference>
<proteinExistence type="inferred from homology"/>
<dbReference type="PANTHER" id="PTHR33393">
    <property type="entry name" value="POLYGLUTAMINE SYNTHESIS ACCESSORY PROTEIN RV0574C-RELATED"/>
    <property type="match status" value="1"/>
</dbReference>
<organism evidence="5 6">
    <name type="scientific">Staphylococcus capitis</name>
    <dbReference type="NCBI Taxonomy" id="29388"/>
    <lineage>
        <taxon>Bacteria</taxon>
        <taxon>Bacillati</taxon>
        <taxon>Bacillota</taxon>
        <taxon>Bacilli</taxon>
        <taxon>Bacillales</taxon>
        <taxon>Staphylococcaceae</taxon>
        <taxon>Staphylococcus</taxon>
    </lineage>
</organism>
<keyword evidence="7" id="KW-1185">Reference proteome</keyword>
<dbReference type="AlphaFoldDB" id="A0A7X9WFP5"/>
<evidence type="ECO:0000313" key="6">
    <source>
        <dbReference type="Proteomes" id="UP000291949"/>
    </source>
</evidence>
<dbReference type="InterPro" id="IPR019079">
    <property type="entry name" value="Capsule_synth_CapA"/>
</dbReference>
<dbReference type="EMBL" id="JABBMI010000069">
    <property type="protein sequence ID" value="NMK54951.1"/>
    <property type="molecule type" value="Genomic_DNA"/>
</dbReference>
<dbReference type="PANTHER" id="PTHR33393:SF12">
    <property type="entry name" value="CAPSULE BIOSYNTHESIS PROTEIN CAPA"/>
    <property type="match status" value="1"/>
</dbReference>
<dbReference type="EMBL" id="JABBLX010000023">
    <property type="protein sequence ID" value="NMK98076.1"/>
    <property type="molecule type" value="Genomic_DNA"/>
</dbReference>
<comment type="similarity">
    <text evidence="1">Belongs to the CapA family.</text>
</comment>
<dbReference type="Pfam" id="PF09587">
    <property type="entry name" value="PGA_cap"/>
    <property type="match status" value="1"/>
</dbReference>
<dbReference type="SUPFAM" id="SSF56300">
    <property type="entry name" value="Metallo-dependent phosphatases"/>
    <property type="match status" value="1"/>
</dbReference>
<name>A0A7X9WFP5_STACP</name>
<dbReference type="EMBL" id="SCHC01000002">
    <property type="protein sequence ID" value="TBW76887.1"/>
    <property type="molecule type" value="Genomic_DNA"/>
</dbReference>
<evidence type="ECO:0000313" key="8">
    <source>
        <dbReference type="Proteomes" id="UP000550736"/>
    </source>
</evidence>
<dbReference type="Proteomes" id="UP000538955">
    <property type="component" value="Unassembled WGS sequence"/>
</dbReference>
<dbReference type="InterPro" id="IPR052169">
    <property type="entry name" value="CW_Biosynth-Accessory"/>
</dbReference>
<accession>A0A7X9WFP5</accession>
<reference evidence="7 8" key="2">
    <citation type="submission" date="2020-04" db="EMBL/GenBank/DDBJ databases">
        <title>The Epidemiology and Molecular Characteristics of Linezolid-Resistant Staphylococcus capitis in Huashan Hospital, Shanghai.</title>
        <authorList>
            <person name="Ding L."/>
            <person name="Li P."/>
            <person name="Yang Y."/>
            <person name="Lin D."/>
            <person name="Xu X."/>
        </authorList>
    </citation>
    <scope>NUCLEOTIDE SEQUENCE [LARGE SCALE GENOMIC DNA]</scope>
    <source>
        <strain evidence="4 8">12-86</strain>
        <strain evidence="3 7">17-84</strain>
    </source>
</reference>
<dbReference type="CDD" id="cd07381">
    <property type="entry name" value="MPP_CapA"/>
    <property type="match status" value="1"/>
</dbReference>
<dbReference type="Gene3D" id="3.60.21.10">
    <property type="match status" value="1"/>
</dbReference>
<comment type="caution">
    <text evidence="5">The sequence shown here is derived from an EMBL/GenBank/DDBJ whole genome shotgun (WGS) entry which is preliminary data.</text>
</comment>
<feature type="domain" description="Capsule synthesis protein CapA" evidence="2">
    <location>
        <begin position="32"/>
        <end position="278"/>
    </location>
</feature>
<evidence type="ECO:0000256" key="1">
    <source>
        <dbReference type="ARBA" id="ARBA00005662"/>
    </source>
</evidence>
<dbReference type="Proteomes" id="UP000550736">
    <property type="component" value="Unassembled WGS sequence"/>
</dbReference>